<comment type="caution">
    <text evidence="1">The sequence shown here is derived from an EMBL/GenBank/DDBJ whole genome shotgun (WGS) entry which is preliminary data.</text>
</comment>
<keyword evidence="2" id="KW-1185">Reference proteome</keyword>
<evidence type="ECO:0000313" key="2">
    <source>
        <dbReference type="Proteomes" id="UP000488299"/>
    </source>
</evidence>
<dbReference type="RefSeq" id="WP_152125055.1">
    <property type="nucleotide sequence ID" value="NZ_WELI01000005.1"/>
</dbReference>
<dbReference type="Proteomes" id="UP000488299">
    <property type="component" value="Unassembled WGS sequence"/>
</dbReference>
<dbReference type="AlphaFoldDB" id="A0A7J5U1J8"/>
<dbReference type="EMBL" id="WELI01000005">
    <property type="protein sequence ID" value="KAB7730470.1"/>
    <property type="molecule type" value="Genomic_DNA"/>
</dbReference>
<sequence length="84" mass="9715">MQNSTVPNASSVEAGPKRVYLSTLATGDYFYFALLPHLIYKVVRKYPNVFVIKLIDDPRAKRISYYPRPADIDQNKVCRIRRPV</sequence>
<reference evidence="1 2" key="1">
    <citation type="submission" date="2019-10" db="EMBL/GenBank/DDBJ databases">
        <title>Rudanella paleaurantiibacter sp. nov., isolated from sludge.</title>
        <authorList>
            <person name="Xu S.Q."/>
        </authorList>
    </citation>
    <scope>NUCLEOTIDE SEQUENCE [LARGE SCALE GENOMIC DNA]</scope>
    <source>
        <strain evidence="1 2">HX-22-17</strain>
    </source>
</reference>
<protein>
    <submittedName>
        <fullName evidence="1">Uncharacterized protein</fullName>
    </submittedName>
</protein>
<name>A0A7J5U1J8_9BACT</name>
<gene>
    <name evidence="1" type="ORF">F5984_15115</name>
</gene>
<organism evidence="1 2">
    <name type="scientific">Rudanella paleaurantiibacter</name>
    <dbReference type="NCBI Taxonomy" id="2614655"/>
    <lineage>
        <taxon>Bacteria</taxon>
        <taxon>Pseudomonadati</taxon>
        <taxon>Bacteroidota</taxon>
        <taxon>Cytophagia</taxon>
        <taxon>Cytophagales</taxon>
        <taxon>Cytophagaceae</taxon>
        <taxon>Rudanella</taxon>
    </lineage>
</organism>
<evidence type="ECO:0000313" key="1">
    <source>
        <dbReference type="EMBL" id="KAB7730470.1"/>
    </source>
</evidence>
<proteinExistence type="predicted"/>
<accession>A0A7J5U1J8</accession>